<evidence type="ECO:0000256" key="9">
    <source>
        <dbReference type="ARBA" id="ARBA00038408"/>
    </source>
</evidence>
<comment type="similarity">
    <text evidence="9">Belongs to the PpiD chaperone family.</text>
</comment>
<dbReference type="InterPro" id="IPR052029">
    <property type="entry name" value="PpiD_chaperone"/>
</dbReference>
<evidence type="ECO:0000256" key="12">
    <source>
        <dbReference type="PROSITE-ProRule" id="PRU00278"/>
    </source>
</evidence>
<dbReference type="Proteomes" id="UP000832034">
    <property type="component" value="Chromosome"/>
</dbReference>
<dbReference type="SUPFAM" id="SSF109998">
    <property type="entry name" value="Triger factor/SurA peptide-binding domain-like"/>
    <property type="match status" value="1"/>
</dbReference>
<evidence type="ECO:0000259" key="13">
    <source>
        <dbReference type="PROSITE" id="PS50198"/>
    </source>
</evidence>
<keyword evidence="15" id="KW-1185">Reference proteome</keyword>
<proteinExistence type="inferred from homology"/>
<dbReference type="Pfam" id="PF13145">
    <property type="entry name" value="Rotamase_2"/>
    <property type="match status" value="1"/>
</dbReference>
<dbReference type="RefSeq" id="WP_019957325.1">
    <property type="nucleotide sequence ID" value="NZ_CP091512.1"/>
</dbReference>
<dbReference type="PROSITE" id="PS50198">
    <property type="entry name" value="PPIC_PPIASE_2"/>
    <property type="match status" value="1"/>
</dbReference>
<reference evidence="14" key="1">
    <citation type="submission" date="2021-12" db="EMBL/GenBank/DDBJ databases">
        <authorList>
            <person name="Veyrier F.J."/>
        </authorList>
    </citation>
    <scope>NUCLEOTIDE SEQUENCE</scope>
    <source>
        <strain evidence="14">SAG 1488-6</strain>
    </source>
</reference>
<name>A0ABY4E841_VITST</name>
<keyword evidence="4" id="KW-0812">Transmembrane</keyword>
<dbReference type="PANTHER" id="PTHR47529">
    <property type="entry name" value="PEPTIDYL-PROLYL CIS-TRANS ISOMERASE D"/>
    <property type="match status" value="1"/>
</dbReference>
<protein>
    <recommendedName>
        <fullName evidence="10">Periplasmic chaperone PpiD</fullName>
    </recommendedName>
    <alternativeName>
        <fullName evidence="11">Periplasmic folding chaperone</fullName>
    </alternativeName>
</protein>
<evidence type="ECO:0000256" key="1">
    <source>
        <dbReference type="ARBA" id="ARBA00004382"/>
    </source>
</evidence>
<evidence type="ECO:0000256" key="8">
    <source>
        <dbReference type="ARBA" id="ARBA00023235"/>
    </source>
</evidence>
<dbReference type="InterPro" id="IPR027304">
    <property type="entry name" value="Trigger_fact/SurA_dom_sf"/>
</dbReference>
<dbReference type="PANTHER" id="PTHR47529:SF1">
    <property type="entry name" value="PERIPLASMIC CHAPERONE PPID"/>
    <property type="match status" value="1"/>
</dbReference>
<sequence length="612" mass="67157">MFNFVQKYSTASKVILGLIGLTFVVAGGVAGTGAISSDNYLVKVGDQEVTLDKVRDVLRQQQGDITDQVQKDILQALTQEAYLFAGAQQMGVTVSDEQLKKIIMAQSIFQQDGTFQEKLYQDYLRNNGLKEEQFLEGLRKDFSLQTVLNLIQSSQIMADSQLNQAIQLFEAPRTIRTMTFSPEQFASKVDTSDAALKAYYDAHQKDFIQTQGLKFNFLVLSGNEVLSQLKVTDEEAKAYFDKNQASLPEKRRVAHILLAFEQGADEASKAQTKKKAEALLAKVKAKPADFAALAKENSQDPGSAQNGGDLGFFAKDGTMVKPFEDASFGLKKDEISGLVETEFGYHILKVLEVGQTFDSQKNQIIDTLRQEKIKAAVDAKKKQLIDAAIKHGDDLNAVAKATGLASQPVGEWVTAEQAKQAQMPEALQKVLFDAKTIADKKVTEPIDVGQNTYWVVQVTDVRPEKQLSLEEAKAQVKQAHTVAEANKLAQAAAKEALDKLQKGESATVTWSPAAEMSPQQAQQTMPPEAYRQLIAVRPSEGKPQYVLLEGLPAPVLVAVDKIGTVEAKPEMLQQMQGLLGKNQNDGALMGYIQYLQTQFPAQKGTQELTSAQ</sequence>
<dbReference type="Gene3D" id="1.10.4030.10">
    <property type="entry name" value="Porin chaperone SurA, peptide-binding domain"/>
    <property type="match status" value="1"/>
</dbReference>
<dbReference type="PROSITE" id="PS01096">
    <property type="entry name" value="PPIC_PPIASE_1"/>
    <property type="match status" value="1"/>
</dbReference>
<evidence type="ECO:0000256" key="2">
    <source>
        <dbReference type="ARBA" id="ARBA00022475"/>
    </source>
</evidence>
<evidence type="ECO:0000256" key="5">
    <source>
        <dbReference type="ARBA" id="ARBA00022989"/>
    </source>
</evidence>
<dbReference type="InterPro" id="IPR046357">
    <property type="entry name" value="PPIase_dom_sf"/>
</dbReference>
<evidence type="ECO:0000256" key="6">
    <source>
        <dbReference type="ARBA" id="ARBA00023136"/>
    </source>
</evidence>
<organism evidence="14 15">
    <name type="scientific">Vitreoscilla stercoraria</name>
    <dbReference type="NCBI Taxonomy" id="61"/>
    <lineage>
        <taxon>Bacteria</taxon>
        <taxon>Pseudomonadati</taxon>
        <taxon>Pseudomonadota</taxon>
        <taxon>Betaproteobacteria</taxon>
        <taxon>Neisseriales</taxon>
        <taxon>Neisseriaceae</taxon>
        <taxon>Vitreoscilla</taxon>
    </lineage>
</organism>
<keyword evidence="5" id="KW-1133">Transmembrane helix</keyword>
<keyword evidence="7" id="KW-0143">Chaperone</keyword>
<reference evidence="14" key="2">
    <citation type="journal article" date="2022" name="Res Sq">
        <title>Evolution of multicellular longitudinally dividing oral cavity symbionts (Neisseriaceae).</title>
        <authorList>
            <person name="Nyongesa S."/>
            <person name="Weber P."/>
            <person name="Bernet E."/>
            <person name="Pullido F."/>
            <person name="Nieckarz M."/>
            <person name="Delaby M."/>
            <person name="Nieves C."/>
            <person name="Viehboeck T."/>
            <person name="Krause N."/>
            <person name="Rivera-Millot A."/>
            <person name="Nakamura A."/>
            <person name="Vischer N."/>
            <person name="VanNieuwenhze M."/>
            <person name="Brun Y."/>
            <person name="Cava F."/>
            <person name="Bulgheresi S."/>
            <person name="Veyrier F."/>
        </authorList>
    </citation>
    <scope>NUCLEOTIDE SEQUENCE</scope>
    <source>
        <strain evidence="14">SAG 1488-6</strain>
    </source>
</reference>
<keyword evidence="12" id="KW-0697">Rotamase</keyword>
<comment type="subcellular location">
    <subcellularLocation>
        <location evidence="1">Cell inner membrane</location>
        <topology evidence="1">Single-pass type II membrane protein</topology>
        <orientation evidence="1">Periplasmic side</orientation>
    </subcellularLocation>
</comment>
<evidence type="ECO:0000256" key="4">
    <source>
        <dbReference type="ARBA" id="ARBA00022692"/>
    </source>
</evidence>
<dbReference type="Gene3D" id="3.10.50.40">
    <property type="match status" value="1"/>
</dbReference>
<evidence type="ECO:0000256" key="11">
    <source>
        <dbReference type="ARBA" id="ARBA00042775"/>
    </source>
</evidence>
<accession>A0ABY4E841</accession>
<dbReference type="SUPFAM" id="SSF54534">
    <property type="entry name" value="FKBP-like"/>
    <property type="match status" value="1"/>
</dbReference>
<dbReference type="InterPro" id="IPR023058">
    <property type="entry name" value="PPIase_PpiC_CS"/>
</dbReference>
<keyword evidence="8 12" id="KW-0413">Isomerase</keyword>
<keyword evidence="3" id="KW-0997">Cell inner membrane</keyword>
<evidence type="ECO:0000313" key="14">
    <source>
        <dbReference type="EMBL" id="UOO91931.1"/>
    </source>
</evidence>
<dbReference type="Pfam" id="PF13616">
    <property type="entry name" value="Rotamase_3"/>
    <property type="match status" value="1"/>
</dbReference>
<dbReference type="GO" id="GO:0003755">
    <property type="term" value="F:peptidyl-prolyl cis-trans isomerase activity"/>
    <property type="evidence" value="ECO:0007669"/>
    <property type="project" value="UniProtKB-EC"/>
</dbReference>
<dbReference type="EMBL" id="CP091512">
    <property type="protein sequence ID" value="UOO91931.1"/>
    <property type="molecule type" value="Genomic_DNA"/>
</dbReference>
<dbReference type="InterPro" id="IPR000297">
    <property type="entry name" value="PPIase_PpiC"/>
</dbReference>
<keyword evidence="6" id="KW-0472">Membrane</keyword>
<feature type="domain" description="PpiC" evidence="13">
    <location>
        <begin position="248"/>
        <end position="352"/>
    </location>
</feature>
<evidence type="ECO:0000256" key="7">
    <source>
        <dbReference type="ARBA" id="ARBA00023186"/>
    </source>
</evidence>
<evidence type="ECO:0000256" key="10">
    <source>
        <dbReference type="ARBA" id="ARBA00040743"/>
    </source>
</evidence>
<evidence type="ECO:0000313" key="15">
    <source>
        <dbReference type="Proteomes" id="UP000832034"/>
    </source>
</evidence>
<gene>
    <name evidence="14" type="ORF">LVJ81_09850</name>
</gene>
<dbReference type="Pfam" id="PF13624">
    <property type="entry name" value="SurA_N_3"/>
    <property type="match status" value="1"/>
</dbReference>
<evidence type="ECO:0000256" key="3">
    <source>
        <dbReference type="ARBA" id="ARBA00022519"/>
    </source>
</evidence>
<keyword evidence="2" id="KW-1003">Cell membrane</keyword>